<evidence type="ECO:0000256" key="6">
    <source>
        <dbReference type="ARBA" id="ARBA00022827"/>
    </source>
</evidence>
<proteinExistence type="predicted"/>
<dbReference type="SUPFAM" id="SSF56176">
    <property type="entry name" value="FAD-binding/transporter-associated domain-like"/>
    <property type="match status" value="1"/>
</dbReference>
<accession>A0A6A4XHB6</accession>
<comment type="subcellular location">
    <subcellularLocation>
        <location evidence="1">Membrane</location>
        <topology evidence="1">Single-pass membrane protein</topology>
    </subcellularLocation>
    <subcellularLocation>
        <location evidence="2">Peroxisome</location>
    </subcellularLocation>
</comment>
<dbReference type="Proteomes" id="UP000440578">
    <property type="component" value="Unassembled WGS sequence"/>
</dbReference>
<dbReference type="InterPro" id="IPR036318">
    <property type="entry name" value="FAD-bd_PCMH-like_sf"/>
</dbReference>
<keyword evidence="6" id="KW-0274">FAD</keyword>
<dbReference type="InterPro" id="IPR040165">
    <property type="entry name" value="Diminuto-like"/>
</dbReference>
<evidence type="ECO:0000256" key="1">
    <source>
        <dbReference type="ARBA" id="ARBA00004167"/>
    </source>
</evidence>
<evidence type="ECO:0000256" key="9">
    <source>
        <dbReference type="ARBA" id="ARBA00023136"/>
    </source>
</evidence>
<keyword evidence="9" id="KW-0472">Membrane</keyword>
<comment type="caution">
    <text evidence="14">The sequence shown here is derived from an EMBL/GenBank/DDBJ whole genome shotgun (WGS) entry which is preliminary data.</text>
</comment>
<keyword evidence="10" id="KW-0576">Peroxisome</keyword>
<evidence type="ECO:0000256" key="12">
    <source>
        <dbReference type="ARBA" id="ARBA00052927"/>
    </source>
</evidence>
<comment type="catalytic activity">
    <reaction evidence="12">
        <text>5alpha-cholest-8-en-3beta-ol + NADP(+) = zymosterol + NADPH + H(+)</text>
        <dbReference type="Rhea" id="RHEA:36399"/>
        <dbReference type="ChEBI" id="CHEBI:15378"/>
        <dbReference type="ChEBI" id="CHEBI:16608"/>
        <dbReference type="ChEBI" id="CHEBI:18252"/>
        <dbReference type="ChEBI" id="CHEBI:57783"/>
        <dbReference type="ChEBI" id="CHEBI:58349"/>
        <dbReference type="EC" id="1.3.1.72"/>
    </reaction>
    <physiologicalReaction direction="right-to-left" evidence="12">
        <dbReference type="Rhea" id="RHEA:36401"/>
    </physiologicalReaction>
</comment>
<dbReference type="GO" id="GO:0000246">
    <property type="term" value="F:Delta24(24-1) sterol reductase activity"/>
    <property type="evidence" value="ECO:0007669"/>
    <property type="project" value="TreeGrafter"/>
</dbReference>
<comment type="catalytic activity">
    <reaction evidence="11">
        <text>lanosterol + NADPH + H(+) = 24,25-dihydrolanosterol + NADP(+)</text>
        <dbReference type="Rhea" id="RHEA:33919"/>
        <dbReference type="ChEBI" id="CHEBI:15378"/>
        <dbReference type="ChEBI" id="CHEBI:16521"/>
        <dbReference type="ChEBI" id="CHEBI:28113"/>
        <dbReference type="ChEBI" id="CHEBI:57783"/>
        <dbReference type="ChEBI" id="CHEBI:58349"/>
    </reaction>
    <physiologicalReaction direction="left-to-right" evidence="11">
        <dbReference type="Rhea" id="RHEA:33920"/>
    </physiologicalReaction>
</comment>
<evidence type="ECO:0000256" key="4">
    <source>
        <dbReference type="ARBA" id="ARBA00022630"/>
    </source>
</evidence>
<dbReference type="EC" id="1.3.1.72" evidence="3"/>
<evidence type="ECO:0000256" key="5">
    <source>
        <dbReference type="ARBA" id="ARBA00022692"/>
    </source>
</evidence>
<evidence type="ECO:0000256" key="11">
    <source>
        <dbReference type="ARBA" id="ARBA00051033"/>
    </source>
</evidence>
<keyword evidence="15" id="KW-1185">Reference proteome</keyword>
<organism evidence="14 15">
    <name type="scientific">Amphibalanus amphitrite</name>
    <name type="common">Striped barnacle</name>
    <name type="synonym">Balanus amphitrite</name>
    <dbReference type="NCBI Taxonomy" id="1232801"/>
    <lineage>
        <taxon>Eukaryota</taxon>
        <taxon>Metazoa</taxon>
        <taxon>Ecdysozoa</taxon>
        <taxon>Arthropoda</taxon>
        <taxon>Crustacea</taxon>
        <taxon>Multicrustacea</taxon>
        <taxon>Cirripedia</taxon>
        <taxon>Thoracica</taxon>
        <taxon>Thoracicalcarea</taxon>
        <taxon>Balanomorpha</taxon>
        <taxon>Balanoidea</taxon>
        <taxon>Balanidae</taxon>
        <taxon>Amphibalaninae</taxon>
        <taxon>Amphibalanus</taxon>
    </lineage>
</organism>
<evidence type="ECO:0000256" key="3">
    <source>
        <dbReference type="ARBA" id="ARBA00012405"/>
    </source>
</evidence>
<dbReference type="GO" id="GO:0071949">
    <property type="term" value="F:FAD binding"/>
    <property type="evidence" value="ECO:0007669"/>
    <property type="project" value="InterPro"/>
</dbReference>
<dbReference type="GO" id="GO:0008202">
    <property type="term" value="P:steroid metabolic process"/>
    <property type="evidence" value="ECO:0007669"/>
    <property type="project" value="TreeGrafter"/>
</dbReference>
<keyword evidence="7" id="KW-1133">Transmembrane helix</keyword>
<dbReference type="EMBL" id="VIIS01000024">
    <property type="protein sequence ID" value="KAF0314411.1"/>
    <property type="molecule type" value="Genomic_DNA"/>
</dbReference>
<name>A0A6A4XHB6_AMPAM</name>
<evidence type="ECO:0000256" key="8">
    <source>
        <dbReference type="ARBA" id="ARBA00023002"/>
    </source>
</evidence>
<dbReference type="InterPro" id="IPR016169">
    <property type="entry name" value="FAD-bd_PCMH_sub2"/>
</dbReference>
<sequence>MVTMGQLTATLNPLGWTLPIIPEMDDLTVGGLVMGTGVESSSHRFGLFQHICLELELVLSDGSVVTCSREENADLFHAVFWSYGTLGFLTAVQVRIVPARPYVRLQYRPVHDRSQLSRLLTEVSGGPHQFVETLVFDRDRAVVMTGDLVGHAEPTAEPHKVNTIGLWHKPWFFKHVQTFLERGEDYEYIPLRDYYHRHTRAIFWEIQDIIPFGNNPVFRWLCGWMVPPKVSLLKLTQGQTIKELYEKNHFIQDMLVPLDQLDSSLDVFHREVEIYPLWLCPFVLPADPGFLQPASGKEQMYIDIGAYGVPRTVNFDAVKTGRRIEKFVISVGGFQMMYADSFMTREEYRTMFDHSLYDKVRRRFDCLIAFPEVYDKVNRSARD</sequence>
<keyword evidence="4" id="KW-0285">Flavoprotein</keyword>
<feature type="domain" description="FAD-binding PCMH-type" evidence="13">
    <location>
        <begin position="1"/>
        <end position="99"/>
    </location>
</feature>
<keyword evidence="8" id="KW-0560">Oxidoreductase</keyword>
<evidence type="ECO:0000256" key="2">
    <source>
        <dbReference type="ARBA" id="ARBA00004275"/>
    </source>
</evidence>
<dbReference type="AlphaFoldDB" id="A0A6A4XHB6"/>
<dbReference type="GO" id="GO:0005777">
    <property type="term" value="C:peroxisome"/>
    <property type="evidence" value="ECO:0007669"/>
    <property type="project" value="UniProtKB-SubCell"/>
</dbReference>
<dbReference type="GO" id="GO:0050614">
    <property type="term" value="F:Delta24-sterol reductase activity"/>
    <property type="evidence" value="ECO:0007669"/>
    <property type="project" value="UniProtKB-EC"/>
</dbReference>
<dbReference type="GO" id="GO:0016020">
    <property type="term" value="C:membrane"/>
    <property type="evidence" value="ECO:0007669"/>
    <property type="project" value="UniProtKB-SubCell"/>
</dbReference>
<dbReference type="InterPro" id="IPR016166">
    <property type="entry name" value="FAD-bd_PCMH"/>
</dbReference>
<gene>
    <name evidence="14" type="primary">DHCR24_1</name>
    <name evidence="14" type="ORF">FJT64_015140</name>
</gene>
<reference evidence="14 15" key="1">
    <citation type="submission" date="2019-07" db="EMBL/GenBank/DDBJ databases">
        <title>Draft genome assembly of a fouling barnacle, Amphibalanus amphitrite (Darwin, 1854): The first reference genome for Thecostraca.</title>
        <authorList>
            <person name="Kim W."/>
        </authorList>
    </citation>
    <scope>NUCLEOTIDE SEQUENCE [LARGE SCALE GENOMIC DNA]</scope>
    <source>
        <strain evidence="14">SNU_AA5</strain>
        <tissue evidence="14">Soma without cirri and trophi</tissue>
    </source>
</reference>
<dbReference type="InterPro" id="IPR016164">
    <property type="entry name" value="FAD-linked_Oxase-like_C"/>
</dbReference>
<dbReference type="EMBL" id="VIIS01000024">
    <property type="protein sequence ID" value="KAF0314412.1"/>
    <property type="molecule type" value="Genomic_DNA"/>
</dbReference>
<protein>
    <recommendedName>
        <fullName evidence="3">Delta(24)-sterol reductase</fullName>
        <ecNumber evidence="3">1.3.1.72</ecNumber>
    </recommendedName>
</protein>
<dbReference type="SUPFAM" id="SSF55103">
    <property type="entry name" value="FAD-linked oxidases, C-terminal domain"/>
    <property type="match status" value="1"/>
</dbReference>
<evidence type="ECO:0000313" key="14">
    <source>
        <dbReference type="EMBL" id="KAF0314411.1"/>
    </source>
</evidence>
<keyword evidence="5" id="KW-0812">Transmembrane</keyword>
<dbReference type="InterPro" id="IPR006094">
    <property type="entry name" value="Oxid_FAD_bind_N"/>
</dbReference>
<dbReference type="Gene3D" id="3.30.465.10">
    <property type="match status" value="1"/>
</dbReference>
<evidence type="ECO:0000313" key="15">
    <source>
        <dbReference type="Proteomes" id="UP000440578"/>
    </source>
</evidence>
<dbReference type="Pfam" id="PF01565">
    <property type="entry name" value="FAD_binding_4"/>
    <property type="match status" value="1"/>
</dbReference>
<dbReference type="OrthoDB" id="415825at2759"/>
<dbReference type="PROSITE" id="PS51387">
    <property type="entry name" value="FAD_PCMH"/>
    <property type="match status" value="1"/>
</dbReference>
<dbReference type="PANTHER" id="PTHR10801">
    <property type="entry name" value="24-DEHYDROCHOLESTEROL REDUCTASE"/>
    <property type="match status" value="1"/>
</dbReference>
<evidence type="ECO:0000259" key="13">
    <source>
        <dbReference type="PROSITE" id="PS51387"/>
    </source>
</evidence>
<evidence type="ECO:0000256" key="10">
    <source>
        <dbReference type="ARBA" id="ARBA00023140"/>
    </source>
</evidence>
<evidence type="ECO:0000256" key="7">
    <source>
        <dbReference type="ARBA" id="ARBA00022989"/>
    </source>
</evidence>
<dbReference type="PANTHER" id="PTHR10801:SF0">
    <property type="entry name" value="DELTA(24)-STEROL REDUCTASE"/>
    <property type="match status" value="1"/>
</dbReference>